<accession>A0A439DAV5</accession>
<evidence type="ECO:0000313" key="2">
    <source>
        <dbReference type="EMBL" id="RWA11522.1"/>
    </source>
</evidence>
<sequence>MSNSQQSRRTDDRPIAPRPGSSRGAPTGSRPIERPFGVTASAQGEFSRRPNMTINTNIAWQPRHETKAQAPWASPADFIPRSSGFTPSSGAPQRSYRSYQSLPSLGGSSRYGITSAKRDGFRDAGVEAALLSASVNSSLLDLPAHPQAKILDSFDRLPGESKTLKPRPNSPRYTLIPNPDGRIPLLTLEHERYLEISEPLQSGPLVHARKTLQAFRGAFTRDPPELRFPRGQAQVDIVAGYLMIPCSTRLEGSMTTHFVRHSDDSLRAWAAVMSPRDDPSPSTQAERWNMVEARRRVRHQAKLVEKFNESWDSWVSEQSEEIQKAARRDPSGEKVQSGTRAPFRDYYHYMLIAADGELMQRKDIAEALILQYAYCFPGFMRSFE</sequence>
<keyword evidence="3" id="KW-1185">Reference proteome</keyword>
<proteinExistence type="predicted"/>
<reference evidence="2 3" key="1">
    <citation type="submission" date="2018-12" db="EMBL/GenBank/DDBJ databases">
        <title>Draft genome sequence of Xylaria grammica IHI A82.</title>
        <authorList>
            <person name="Buettner E."/>
            <person name="Kellner H."/>
        </authorList>
    </citation>
    <scope>NUCLEOTIDE SEQUENCE [LARGE SCALE GENOMIC DNA]</scope>
    <source>
        <strain evidence="2 3">IHI A82</strain>
    </source>
</reference>
<protein>
    <submittedName>
        <fullName evidence="2">Uncharacterized protein</fullName>
    </submittedName>
</protein>
<feature type="compositionally biased region" description="Polar residues" evidence="1">
    <location>
        <begin position="83"/>
        <end position="102"/>
    </location>
</feature>
<dbReference type="EMBL" id="RYZI01000077">
    <property type="protein sequence ID" value="RWA11522.1"/>
    <property type="molecule type" value="Genomic_DNA"/>
</dbReference>
<dbReference type="AlphaFoldDB" id="A0A439DAV5"/>
<name>A0A439DAV5_9PEZI</name>
<evidence type="ECO:0000313" key="3">
    <source>
        <dbReference type="Proteomes" id="UP000286045"/>
    </source>
</evidence>
<comment type="caution">
    <text evidence="2">The sequence shown here is derived from an EMBL/GenBank/DDBJ whole genome shotgun (WGS) entry which is preliminary data.</text>
</comment>
<feature type="region of interest" description="Disordered" evidence="1">
    <location>
        <begin position="1"/>
        <end position="102"/>
    </location>
</feature>
<dbReference type="Proteomes" id="UP000286045">
    <property type="component" value="Unassembled WGS sequence"/>
</dbReference>
<feature type="compositionally biased region" description="Polar residues" evidence="1">
    <location>
        <begin position="40"/>
        <end position="59"/>
    </location>
</feature>
<evidence type="ECO:0000256" key="1">
    <source>
        <dbReference type="SAM" id="MobiDB-lite"/>
    </source>
</evidence>
<organism evidence="2 3">
    <name type="scientific">Xylaria grammica</name>
    <dbReference type="NCBI Taxonomy" id="363999"/>
    <lineage>
        <taxon>Eukaryota</taxon>
        <taxon>Fungi</taxon>
        <taxon>Dikarya</taxon>
        <taxon>Ascomycota</taxon>
        <taxon>Pezizomycotina</taxon>
        <taxon>Sordariomycetes</taxon>
        <taxon>Xylariomycetidae</taxon>
        <taxon>Xylariales</taxon>
        <taxon>Xylariaceae</taxon>
        <taxon>Xylaria</taxon>
    </lineage>
</organism>
<gene>
    <name evidence="2" type="ORF">EKO27_g3593</name>
</gene>